<dbReference type="GO" id="GO:0061598">
    <property type="term" value="F:molybdopterin adenylyltransferase activity"/>
    <property type="evidence" value="ECO:0007669"/>
    <property type="project" value="UniProtKB-UniRule"/>
</dbReference>
<evidence type="ECO:0000256" key="2">
    <source>
        <dbReference type="ARBA" id="ARBA00007589"/>
    </source>
</evidence>
<dbReference type="GO" id="GO:0098970">
    <property type="term" value="P:postsynaptic neurotransmitter receptor diffusion trapping"/>
    <property type="evidence" value="ECO:0007669"/>
    <property type="project" value="TreeGrafter"/>
</dbReference>
<dbReference type="GO" id="GO:0005829">
    <property type="term" value="C:cytosol"/>
    <property type="evidence" value="ECO:0007669"/>
    <property type="project" value="TreeGrafter"/>
</dbReference>
<dbReference type="GO" id="GO:0007529">
    <property type="term" value="P:establishment of synaptic specificity at neuromuscular junction"/>
    <property type="evidence" value="ECO:0007669"/>
    <property type="project" value="TreeGrafter"/>
</dbReference>
<dbReference type="EMBL" id="UYSL01027069">
    <property type="protein sequence ID" value="VDL86358.1"/>
    <property type="molecule type" value="Genomic_DNA"/>
</dbReference>
<dbReference type="InterPro" id="IPR008284">
    <property type="entry name" value="MoCF_biosynth_CS"/>
</dbReference>
<keyword evidence="5" id="KW-0500">Molybdenum</keyword>
<dbReference type="InterPro" id="IPR036135">
    <property type="entry name" value="MoeA_linker/N_sf"/>
</dbReference>
<dbReference type="GO" id="GO:0030425">
    <property type="term" value="C:dendrite"/>
    <property type="evidence" value="ECO:0007669"/>
    <property type="project" value="TreeGrafter"/>
</dbReference>
<evidence type="ECO:0000313" key="8">
    <source>
        <dbReference type="EMBL" id="VDL86358.1"/>
    </source>
</evidence>
<gene>
    <name evidence="8" type="ORF">NBR_LOCUS21920</name>
</gene>
<dbReference type="GO" id="GO:0005524">
    <property type="term" value="F:ATP binding"/>
    <property type="evidence" value="ECO:0007669"/>
    <property type="project" value="UniProtKB-UniRule"/>
</dbReference>
<feature type="region of interest" description="Disordered" evidence="6">
    <location>
        <begin position="1"/>
        <end position="23"/>
    </location>
</feature>
<dbReference type="GO" id="GO:0006777">
    <property type="term" value="P:Mo-molybdopterin cofactor biosynthetic process"/>
    <property type="evidence" value="ECO:0007669"/>
    <property type="project" value="UniProtKB-UniRule"/>
</dbReference>
<reference evidence="10" key="1">
    <citation type="submission" date="2017-02" db="UniProtKB">
        <authorList>
            <consortium name="WormBaseParasite"/>
        </authorList>
    </citation>
    <scope>IDENTIFICATION</scope>
</reference>
<dbReference type="InterPro" id="IPR038987">
    <property type="entry name" value="MoeA-like"/>
</dbReference>
<dbReference type="Gene3D" id="3.40.980.10">
    <property type="entry name" value="MoaB/Mog-like domain"/>
    <property type="match status" value="1"/>
</dbReference>
<comment type="cofactor">
    <cofactor evidence="5">
        <name>Mg(2+)</name>
        <dbReference type="ChEBI" id="CHEBI:18420"/>
    </cofactor>
</comment>
<keyword evidence="5" id="KW-0479">Metal-binding</keyword>
<dbReference type="CDD" id="cd00887">
    <property type="entry name" value="MoeA"/>
    <property type="match status" value="1"/>
</dbReference>
<dbReference type="SMART" id="SM00852">
    <property type="entry name" value="MoCF_biosynth"/>
    <property type="match status" value="1"/>
</dbReference>
<dbReference type="Gene3D" id="2.170.190.11">
    <property type="entry name" value="Molybdopterin biosynthesis moea protein, domain 3"/>
    <property type="match status" value="1"/>
</dbReference>
<dbReference type="Pfam" id="PF03454">
    <property type="entry name" value="MoeA_C"/>
    <property type="match status" value="1"/>
</dbReference>
<comment type="function">
    <text evidence="5">Catalyzes two steps in the biosynthesis of the molybdenum cofactor. In the first step, molybdopterin is adenylated. Subsequently, molybdate is inserted into adenylated molybdopterin and AMP is released.</text>
</comment>
<dbReference type="InterPro" id="IPR001453">
    <property type="entry name" value="MoaB/Mog_dom"/>
</dbReference>
<dbReference type="GO" id="GO:0046872">
    <property type="term" value="F:metal ion binding"/>
    <property type="evidence" value="ECO:0007669"/>
    <property type="project" value="UniProtKB-UniRule"/>
</dbReference>
<dbReference type="InterPro" id="IPR005110">
    <property type="entry name" value="MoeA_linker/N"/>
</dbReference>
<dbReference type="UniPathway" id="UPA00344"/>
<dbReference type="GO" id="GO:0097112">
    <property type="term" value="P:gamma-aminobutyric acid receptor clustering"/>
    <property type="evidence" value="ECO:0007669"/>
    <property type="project" value="TreeGrafter"/>
</dbReference>
<organism evidence="10">
    <name type="scientific">Nippostrongylus brasiliensis</name>
    <name type="common">Rat hookworm</name>
    <dbReference type="NCBI Taxonomy" id="27835"/>
    <lineage>
        <taxon>Eukaryota</taxon>
        <taxon>Metazoa</taxon>
        <taxon>Ecdysozoa</taxon>
        <taxon>Nematoda</taxon>
        <taxon>Chromadorea</taxon>
        <taxon>Rhabditida</taxon>
        <taxon>Rhabditina</taxon>
        <taxon>Rhabditomorpha</taxon>
        <taxon>Strongyloidea</taxon>
        <taxon>Heligmosomidae</taxon>
        <taxon>Nippostrongylus</taxon>
    </lineage>
</organism>
<evidence type="ECO:0000259" key="7">
    <source>
        <dbReference type="SMART" id="SM00852"/>
    </source>
</evidence>
<evidence type="ECO:0000313" key="10">
    <source>
        <dbReference type="WBParaSite" id="NBR_0002191901-mRNA-1"/>
    </source>
</evidence>
<feature type="compositionally biased region" description="Basic and acidic residues" evidence="6">
    <location>
        <begin position="1"/>
        <end position="15"/>
    </location>
</feature>
<feature type="domain" description="MoaB/Mog" evidence="7">
    <location>
        <begin position="176"/>
        <end position="312"/>
    </location>
</feature>
<comment type="similarity">
    <text evidence="2">In the N-terminal section; belongs to the MoaB/Mog family.</text>
</comment>
<dbReference type="Pfam" id="PF03453">
    <property type="entry name" value="MoeA_N"/>
    <property type="match status" value="1"/>
</dbReference>
<dbReference type="PANTHER" id="PTHR10192">
    <property type="entry name" value="MOLYBDOPTERIN BIOSYNTHESIS PROTEIN"/>
    <property type="match status" value="1"/>
</dbReference>
<dbReference type="FunFam" id="2.170.190.11:FF:000001">
    <property type="entry name" value="Molybdopterin molybdenumtransferase"/>
    <property type="match status" value="1"/>
</dbReference>
<keyword evidence="5" id="KW-0460">Magnesium</keyword>
<comment type="catalytic activity">
    <reaction evidence="5">
        <text>molybdopterin + ATP + H(+) = adenylyl-molybdopterin + diphosphate</text>
        <dbReference type="Rhea" id="RHEA:31331"/>
        <dbReference type="ChEBI" id="CHEBI:15378"/>
        <dbReference type="ChEBI" id="CHEBI:30616"/>
        <dbReference type="ChEBI" id="CHEBI:33019"/>
        <dbReference type="ChEBI" id="CHEBI:58698"/>
        <dbReference type="ChEBI" id="CHEBI:62727"/>
    </reaction>
</comment>
<dbReference type="WBParaSite" id="NBR_0002191901-mRNA-1">
    <property type="protein sequence ID" value="NBR_0002191901-mRNA-1"/>
    <property type="gene ID" value="NBR_0002191901"/>
</dbReference>
<dbReference type="OMA" id="TEYQRGI"/>
<evidence type="ECO:0000313" key="9">
    <source>
        <dbReference type="Proteomes" id="UP000271162"/>
    </source>
</evidence>
<evidence type="ECO:0000256" key="1">
    <source>
        <dbReference type="ARBA" id="ARBA00005046"/>
    </source>
</evidence>
<evidence type="ECO:0000256" key="3">
    <source>
        <dbReference type="ARBA" id="ARBA00008339"/>
    </source>
</evidence>
<dbReference type="Pfam" id="PF00994">
    <property type="entry name" value="MoCF_biosynth"/>
    <property type="match status" value="1"/>
</dbReference>
<name>A0A0N4YXE7_NIPBR</name>
<sequence>MDQMKEATSDSERRSVVARPRQSPWPAVPMDEALALLECMDVPTCVKYVPITAVRVGHVLAERIVALTDVPEVRMSIKDGYAVRSTDPIGVRKVIGSSTAGSPFLQTVGPGECVRISTGAAVPDGADAVVMNVEEFTVIIDVAVKPGQDVRMPGSDIAKGELLLDAGCVLGSAEVGVLAGCGKRSLVECTAEEIPLLIALFGSLGFKPIDAGIATDKRECLIESIKVSFQYANVLVTSGGVSMGEKDLMKDVLMNDFGFQIHFGRVWMKPGLPTTFATGVIGGEKKFVFALPGNPVSSWVAAQLFAVPLLRKAAGYSKVFQRQFKVQLAEDLVLDARPEYRRAWLQHGNNIPIAITTGNQISSRLMSLSGANVLLKIPAKSEHCSVLPVGEVVDALWLGTM</sequence>
<comment type="pathway">
    <text evidence="1 5">Cofactor biosynthesis; molybdopterin biosynthesis.</text>
</comment>
<dbReference type="STRING" id="27835.A0A0N4YXE7"/>
<dbReference type="Gene3D" id="2.40.340.10">
    <property type="entry name" value="MoeA, C-terminal, domain IV"/>
    <property type="match status" value="1"/>
</dbReference>
<dbReference type="PANTHER" id="PTHR10192:SF5">
    <property type="entry name" value="GEPHYRIN"/>
    <property type="match status" value="1"/>
</dbReference>
<keyword evidence="9" id="KW-1185">Reference proteome</keyword>
<dbReference type="SUPFAM" id="SSF63867">
    <property type="entry name" value="MoeA C-terminal domain-like"/>
    <property type="match status" value="1"/>
</dbReference>
<accession>A0A0N4YXE7</accession>
<evidence type="ECO:0000256" key="4">
    <source>
        <dbReference type="ARBA" id="ARBA00023150"/>
    </source>
</evidence>
<dbReference type="GO" id="GO:0099634">
    <property type="term" value="C:postsynaptic specialization membrane"/>
    <property type="evidence" value="ECO:0007669"/>
    <property type="project" value="GOC"/>
</dbReference>
<keyword evidence="5" id="KW-0808">Transferase</keyword>
<dbReference type="GO" id="GO:0072579">
    <property type="term" value="P:glycine receptor clustering"/>
    <property type="evidence" value="ECO:0007669"/>
    <property type="project" value="TreeGrafter"/>
</dbReference>
<reference evidence="8 9" key="2">
    <citation type="submission" date="2018-11" db="EMBL/GenBank/DDBJ databases">
        <authorList>
            <consortium name="Pathogen Informatics"/>
        </authorList>
    </citation>
    <scope>NUCLEOTIDE SEQUENCE [LARGE SCALE GENOMIC DNA]</scope>
</reference>
<dbReference type="InterPro" id="IPR005111">
    <property type="entry name" value="MoeA_C_domain_IV"/>
</dbReference>
<evidence type="ECO:0000256" key="5">
    <source>
        <dbReference type="RuleBase" id="RU365090"/>
    </source>
</evidence>
<dbReference type="PROSITE" id="PS01079">
    <property type="entry name" value="MOCF_BIOSYNTHESIS_2"/>
    <property type="match status" value="1"/>
</dbReference>
<keyword evidence="4 5" id="KW-0501">Molybdenum cofactor biosynthesis</keyword>
<dbReference type="InterPro" id="IPR036425">
    <property type="entry name" value="MoaB/Mog-like_dom_sf"/>
</dbReference>
<protein>
    <submittedName>
        <fullName evidence="10">MoCF_biosynth domain-containing protein</fullName>
    </submittedName>
</protein>
<evidence type="ECO:0000256" key="6">
    <source>
        <dbReference type="SAM" id="MobiDB-lite"/>
    </source>
</evidence>
<dbReference type="InterPro" id="IPR036688">
    <property type="entry name" value="MoeA_C_domain_IV_sf"/>
</dbReference>
<dbReference type="Proteomes" id="UP000271162">
    <property type="component" value="Unassembled WGS sequence"/>
</dbReference>
<dbReference type="GO" id="GO:0061599">
    <property type="term" value="F:molybdopterin molybdotransferase activity"/>
    <property type="evidence" value="ECO:0007669"/>
    <property type="project" value="UniProtKB-UniRule"/>
</dbReference>
<dbReference type="AlphaFoldDB" id="A0A0N4YXE7"/>
<comment type="catalytic activity">
    <reaction evidence="5">
        <text>adenylyl-molybdopterin + molybdate = Mo-molybdopterin + AMP + H(+)</text>
        <dbReference type="Rhea" id="RHEA:35047"/>
        <dbReference type="ChEBI" id="CHEBI:15378"/>
        <dbReference type="ChEBI" id="CHEBI:36264"/>
        <dbReference type="ChEBI" id="CHEBI:62727"/>
        <dbReference type="ChEBI" id="CHEBI:71302"/>
        <dbReference type="ChEBI" id="CHEBI:456215"/>
    </reaction>
</comment>
<dbReference type="SUPFAM" id="SSF63882">
    <property type="entry name" value="MoeA N-terminal region -like"/>
    <property type="match status" value="1"/>
</dbReference>
<comment type="similarity">
    <text evidence="5">Belongs to the MoeA family.</text>
</comment>
<proteinExistence type="inferred from homology"/>
<comment type="similarity">
    <text evidence="3">In the C-terminal section; belongs to the MoeA family.</text>
</comment>
<dbReference type="SUPFAM" id="SSF53218">
    <property type="entry name" value="Molybdenum cofactor biosynthesis proteins"/>
    <property type="match status" value="1"/>
</dbReference>